<keyword evidence="4 6" id="KW-0472">Membrane</keyword>
<evidence type="ECO:0000313" key="8">
    <source>
        <dbReference type="EMBL" id="RDG36000.1"/>
    </source>
</evidence>
<dbReference type="CDD" id="cd17393">
    <property type="entry name" value="MFS_MosC_like"/>
    <property type="match status" value="1"/>
</dbReference>
<feature type="transmembrane region" description="Helical" evidence="6">
    <location>
        <begin position="349"/>
        <end position="368"/>
    </location>
</feature>
<evidence type="ECO:0000256" key="1">
    <source>
        <dbReference type="ARBA" id="ARBA00004651"/>
    </source>
</evidence>
<dbReference type="OrthoDB" id="9809599at2"/>
<feature type="transmembrane region" description="Helical" evidence="6">
    <location>
        <begin position="434"/>
        <end position="455"/>
    </location>
</feature>
<feature type="domain" description="Major facilitator superfamily (MFS) profile" evidence="7">
    <location>
        <begin position="79"/>
        <end position="460"/>
    </location>
</feature>
<keyword evidence="2 6" id="KW-0812">Transmembrane</keyword>
<gene>
    <name evidence="8" type="ORF">DVH02_22365</name>
</gene>
<feature type="transmembrane region" description="Helical" evidence="6">
    <location>
        <begin position="284"/>
        <end position="301"/>
    </location>
</feature>
<accession>A0A370B2D8</accession>
<keyword evidence="3 6" id="KW-1133">Transmembrane helix</keyword>
<evidence type="ECO:0000256" key="6">
    <source>
        <dbReference type="SAM" id="Phobius"/>
    </source>
</evidence>
<evidence type="ECO:0000256" key="4">
    <source>
        <dbReference type="ARBA" id="ARBA00023136"/>
    </source>
</evidence>
<feature type="transmembrane region" description="Helical" evidence="6">
    <location>
        <begin position="407"/>
        <end position="428"/>
    </location>
</feature>
<evidence type="ECO:0000256" key="3">
    <source>
        <dbReference type="ARBA" id="ARBA00022989"/>
    </source>
</evidence>
<sequence length="474" mass="48226">MGGLVHPALGDHFQGCLQDAFLAPWVVRDLAPRTAHAPNVPCAADRQVCTSVHTNVYARTDSSRTHLEPPPVTTELASRRTAVFALFFAPGLTISSWVTRTPDVRDLPSASTAEMGLILFGLSVGSMIGILCSGAFVARWGARPVIVFGTVGVAAGAGVMGVGAAMSSTVVVTLGLCLFGFGMGGGEVAINVEGAEVERLLGRSTMPAMHGFFSLGTVVGALGGMALTAAAIPVLVHLTVVAAAVLAMLALAIRNVPPGVGRRAVADRREPDAERPAVWKDSKLLLIGCVILALAMAEGTANDWLPLVMVDGHGFDPALGSAVYAAFAAAMTLGRFVGGGFVDRFGRAAVLCASALVGALGLALVIFVDHQAVAASAAVLWGLGASLGFPVALSAASDSGPDSAARVSLAATVGYVAFLVGPPSLGYLGEHFGLRYALVLVLVLVLAAAFATPAARPPRVTPGRAAQGAVRRNG</sequence>
<dbReference type="Proteomes" id="UP000253741">
    <property type="component" value="Unassembled WGS sequence"/>
</dbReference>
<dbReference type="InterPro" id="IPR051788">
    <property type="entry name" value="MFS_Transporter"/>
</dbReference>
<comment type="subcellular location">
    <subcellularLocation>
        <location evidence="1">Cell membrane</location>
        <topology evidence="1">Multi-pass membrane protein</topology>
    </subcellularLocation>
</comment>
<feature type="region of interest" description="Disordered" evidence="5">
    <location>
        <begin position="455"/>
        <end position="474"/>
    </location>
</feature>
<dbReference type="AlphaFoldDB" id="A0A370B2D8"/>
<keyword evidence="9" id="KW-1185">Reference proteome</keyword>
<dbReference type="Gene3D" id="1.20.1250.20">
    <property type="entry name" value="MFS general substrate transporter like domains"/>
    <property type="match status" value="2"/>
</dbReference>
<dbReference type="InterPro" id="IPR036259">
    <property type="entry name" value="MFS_trans_sf"/>
</dbReference>
<feature type="transmembrane region" description="Helical" evidence="6">
    <location>
        <begin position="235"/>
        <end position="253"/>
    </location>
</feature>
<evidence type="ECO:0000259" key="7">
    <source>
        <dbReference type="PROSITE" id="PS50850"/>
    </source>
</evidence>
<dbReference type="PANTHER" id="PTHR23514:SF13">
    <property type="entry name" value="INNER MEMBRANE PROTEIN YBJJ"/>
    <property type="match status" value="1"/>
</dbReference>
<dbReference type="InterPro" id="IPR011701">
    <property type="entry name" value="MFS"/>
</dbReference>
<dbReference type="SUPFAM" id="SSF103473">
    <property type="entry name" value="MFS general substrate transporter"/>
    <property type="match status" value="1"/>
</dbReference>
<feature type="transmembrane region" description="Helical" evidence="6">
    <location>
        <begin position="170"/>
        <end position="190"/>
    </location>
</feature>
<dbReference type="EMBL" id="QQNA01000183">
    <property type="protein sequence ID" value="RDG36000.1"/>
    <property type="molecule type" value="Genomic_DNA"/>
</dbReference>
<dbReference type="PANTHER" id="PTHR23514">
    <property type="entry name" value="BYPASS OF STOP CODON PROTEIN 6"/>
    <property type="match status" value="1"/>
</dbReference>
<feature type="transmembrane region" description="Helical" evidence="6">
    <location>
        <begin position="374"/>
        <end position="395"/>
    </location>
</feature>
<evidence type="ECO:0000256" key="2">
    <source>
        <dbReference type="ARBA" id="ARBA00022692"/>
    </source>
</evidence>
<feature type="transmembrane region" description="Helical" evidence="6">
    <location>
        <begin position="321"/>
        <end position="342"/>
    </location>
</feature>
<dbReference type="InterPro" id="IPR020846">
    <property type="entry name" value="MFS_dom"/>
</dbReference>
<comment type="caution">
    <text evidence="8">The sequence shown here is derived from an EMBL/GenBank/DDBJ whole genome shotgun (WGS) entry which is preliminary data.</text>
</comment>
<protein>
    <submittedName>
        <fullName evidence="8">MFS transporter</fullName>
    </submittedName>
</protein>
<organism evidence="8 9">
    <name type="scientific">Streptomyces corynorhini</name>
    <dbReference type="NCBI Taxonomy" id="2282652"/>
    <lineage>
        <taxon>Bacteria</taxon>
        <taxon>Bacillati</taxon>
        <taxon>Actinomycetota</taxon>
        <taxon>Actinomycetes</taxon>
        <taxon>Kitasatosporales</taxon>
        <taxon>Streptomycetaceae</taxon>
        <taxon>Streptomyces</taxon>
    </lineage>
</organism>
<dbReference type="PROSITE" id="PS50850">
    <property type="entry name" value="MFS"/>
    <property type="match status" value="1"/>
</dbReference>
<dbReference type="GO" id="GO:0022857">
    <property type="term" value="F:transmembrane transporter activity"/>
    <property type="evidence" value="ECO:0007669"/>
    <property type="project" value="InterPro"/>
</dbReference>
<dbReference type="GO" id="GO:0005886">
    <property type="term" value="C:plasma membrane"/>
    <property type="evidence" value="ECO:0007669"/>
    <property type="project" value="UniProtKB-SubCell"/>
</dbReference>
<name>A0A370B2D8_9ACTN</name>
<proteinExistence type="predicted"/>
<feature type="transmembrane region" description="Helical" evidence="6">
    <location>
        <begin position="81"/>
        <end position="98"/>
    </location>
</feature>
<dbReference type="Pfam" id="PF07690">
    <property type="entry name" value="MFS_1"/>
    <property type="match status" value="1"/>
</dbReference>
<reference evidence="8 9" key="1">
    <citation type="submission" date="2018-07" db="EMBL/GenBank/DDBJ databases">
        <title>Streptomyces species from bats.</title>
        <authorList>
            <person name="Dunlap C."/>
        </authorList>
    </citation>
    <scope>NUCLEOTIDE SEQUENCE [LARGE SCALE GENOMIC DNA]</scope>
    <source>
        <strain evidence="8 9">AC230</strain>
    </source>
</reference>
<feature type="transmembrane region" description="Helical" evidence="6">
    <location>
        <begin position="145"/>
        <end position="164"/>
    </location>
</feature>
<evidence type="ECO:0000256" key="5">
    <source>
        <dbReference type="SAM" id="MobiDB-lite"/>
    </source>
</evidence>
<feature type="transmembrane region" description="Helical" evidence="6">
    <location>
        <begin position="118"/>
        <end position="138"/>
    </location>
</feature>
<evidence type="ECO:0000313" key="9">
    <source>
        <dbReference type="Proteomes" id="UP000253741"/>
    </source>
</evidence>
<feature type="transmembrane region" description="Helical" evidence="6">
    <location>
        <begin position="211"/>
        <end position="229"/>
    </location>
</feature>